<proteinExistence type="inferred from homology"/>
<evidence type="ECO:0000313" key="2">
    <source>
        <dbReference type="EMBL" id="MFD1657221.1"/>
    </source>
</evidence>
<dbReference type="EMBL" id="JBHUDX010000006">
    <property type="protein sequence ID" value="MFD1657221.1"/>
    <property type="molecule type" value="Genomic_DNA"/>
</dbReference>
<evidence type="ECO:0000313" key="3">
    <source>
        <dbReference type="Proteomes" id="UP001597261"/>
    </source>
</evidence>
<organism evidence="2 3">
    <name type="scientific">Streptomyces caeni</name>
    <dbReference type="NCBI Taxonomy" id="2307231"/>
    <lineage>
        <taxon>Bacteria</taxon>
        <taxon>Bacillati</taxon>
        <taxon>Actinomycetota</taxon>
        <taxon>Actinomycetes</taxon>
        <taxon>Kitasatosporales</taxon>
        <taxon>Streptomycetaceae</taxon>
        <taxon>Streptomyces</taxon>
    </lineage>
</organism>
<dbReference type="InterPro" id="IPR014748">
    <property type="entry name" value="Enoyl-CoA_hydra_C"/>
</dbReference>
<accession>A0ABW4IL27</accession>
<keyword evidence="3" id="KW-1185">Reference proteome</keyword>
<sequence length="279" mass="29118">MSDSPDRSAGSADLLDSAGSLVLRTTDNHVSWLTLNRPDALNAITPDLREHLIQALLDASADPDVRAVVLTGRGRGFCAGADLRGGPAGGERIPGDVARTIRRGAQRLVAAVLDCEKPVIAAVNGTAAGLGAHLALACDLVLAADSAAFVEVFVRRGLVPDGGGAYLLPRLVGPQRAKELMFFGDALTATDAERLGLVNRVVPADALEKTAHEWAGRLATGPTRALALTKQLVNASLGSDRATAFAAEAAAQEINMTTADAREGVASFVERRTPRYRGR</sequence>
<dbReference type="InterPro" id="IPR001753">
    <property type="entry name" value="Enoyl-CoA_hydra/iso"/>
</dbReference>
<comment type="similarity">
    <text evidence="1">Belongs to the enoyl-CoA hydratase/isomerase family.</text>
</comment>
<dbReference type="Pfam" id="PF00378">
    <property type="entry name" value="ECH_1"/>
    <property type="match status" value="1"/>
</dbReference>
<dbReference type="Gene3D" id="3.90.226.10">
    <property type="entry name" value="2-enoyl-CoA Hydratase, Chain A, domain 1"/>
    <property type="match status" value="1"/>
</dbReference>
<dbReference type="PANTHER" id="PTHR43459">
    <property type="entry name" value="ENOYL-COA HYDRATASE"/>
    <property type="match status" value="1"/>
</dbReference>
<reference evidence="3" key="1">
    <citation type="journal article" date="2019" name="Int. J. Syst. Evol. Microbiol.">
        <title>The Global Catalogue of Microorganisms (GCM) 10K type strain sequencing project: providing services to taxonomists for standard genome sequencing and annotation.</title>
        <authorList>
            <consortium name="The Broad Institute Genomics Platform"/>
            <consortium name="The Broad Institute Genome Sequencing Center for Infectious Disease"/>
            <person name="Wu L."/>
            <person name="Ma J."/>
        </authorList>
    </citation>
    <scope>NUCLEOTIDE SEQUENCE [LARGE SCALE GENOMIC DNA]</scope>
    <source>
        <strain evidence="3">CGMCC 1.12470</strain>
    </source>
</reference>
<dbReference type="Proteomes" id="UP001597261">
    <property type="component" value="Unassembled WGS sequence"/>
</dbReference>
<dbReference type="InterPro" id="IPR029045">
    <property type="entry name" value="ClpP/crotonase-like_dom_sf"/>
</dbReference>
<dbReference type="RefSeq" id="WP_381078029.1">
    <property type="nucleotide sequence ID" value="NZ_JBHUDX010000006.1"/>
</dbReference>
<protein>
    <submittedName>
        <fullName evidence="2">Enoyl-CoA hydratase/isomerase family protein</fullName>
    </submittedName>
</protein>
<dbReference type="SUPFAM" id="SSF52096">
    <property type="entry name" value="ClpP/crotonase"/>
    <property type="match status" value="1"/>
</dbReference>
<name>A0ABW4IL27_9ACTN</name>
<dbReference type="CDD" id="cd06558">
    <property type="entry name" value="crotonase-like"/>
    <property type="match status" value="1"/>
</dbReference>
<gene>
    <name evidence="2" type="ORF">ACFSL4_02975</name>
</gene>
<dbReference type="PANTHER" id="PTHR43459:SF1">
    <property type="entry name" value="EG:BACN32G11.4 PROTEIN"/>
    <property type="match status" value="1"/>
</dbReference>
<comment type="caution">
    <text evidence="2">The sequence shown here is derived from an EMBL/GenBank/DDBJ whole genome shotgun (WGS) entry which is preliminary data.</text>
</comment>
<dbReference type="Gene3D" id="1.10.12.10">
    <property type="entry name" value="Lyase 2-enoyl-coa Hydratase, Chain A, domain 2"/>
    <property type="match status" value="1"/>
</dbReference>
<evidence type="ECO:0000256" key="1">
    <source>
        <dbReference type="ARBA" id="ARBA00005254"/>
    </source>
</evidence>